<sequence>MPTMEYTNECEDPTRKFQSDGMPLAQVDNTASKRRRLSPPQDAAGARTRSGGEPSPSAGEKTAGDKPSSSEGSENPLLDSMSQLMQRYSDMVQGRHTLLWHQFQYLQQEFNQLNHQLQYVHQAQLSNSQQLQIARQRFDAKLYYNMLHHFQNRQQEIVHLHHRIQHVQQSQRAIAEAAARLQQDRQKAFAAYNSALQHLEFLARNGHQVEQNHTHDNDCIEFAPNDPTLTELIHFNPGLSDRDWAKAGADIGQHSYLQKLNFHDVRCVPRADWEALMRGMASNRSIHTLELISCNSCWGNIFQILTPFIEHNTNLSRISVASSWSITDKEIGSFASILAQGGGSNLQDIDFSGVRMKDEVAAYLISCLIKLPQLRELDLRSNGIAMRGCEALAALLRHPESKLETLKLGSNNIGDKEAEVLAESLSGNTALTTLVLSNCGQNSMLQGQQPHNSITPKGWAAFSNVIRVCNHTLQSVSDPDKSLSQDKQAVSNELESTYELEYLLKMNSKEDKKAVAQQKAILIKDIIGIEFDDALKKKKVLPNILARITRASQGSGSELVPLFVLIRNTLPLWSGEQDSV</sequence>
<dbReference type="EMBL" id="JATAAI010000017">
    <property type="protein sequence ID" value="KAK1739670.1"/>
    <property type="molecule type" value="Genomic_DNA"/>
</dbReference>
<dbReference type="SUPFAM" id="SSF52047">
    <property type="entry name" value="RNI-like"/>
    <property type="match status" value="1"/>
</dbReference>
<evidence type="ECO:0000256" key="2">
    <source>
        <dbReference type="ARBA" id="ARBA00022490"/>
    </source>
</evidence>
<dbReference type="PANTHER" id="PTHR24107:SF2">
    <property type="entry name" value="NLR FAMILY CARD DOMAIN CONTAINING 3"/>
    <property type="match status" value="1"/>
</dbReference>
<dbReference type="InterPro" id="IPR032675">
    <property type="entry name" value="LRR_dom_sf"/>
</dbReference>
<reference evidence="5" key="1">
    <citation type="submission" date="2023-06" db="EMBL/GenBank/DDBJ databases">
        <title>Survivors Of The Sea: Transcriptome response of Skeletonema marinoi to long-term dormancy.</title>
        <authorList>
            <person name="Pinder M.I.M."/>
            <person name="Kourtchenko O."/>
            <person name="Robertson E.K."/>
            <person name="Larsson T."/>
            <person name="Maumus F."/>
            <person name="Osuna-Cruz C.M."/>
            <person name="Vancaester E."/>
            <person name="Stenow R."/>
            <person name="Vandepoele K."/>
            <person name="Ploug H."/>
            <person name="Bruchert V."/>
            <person name="Godhe A."/>
            <person name="Topel M."/>
        </authorList>
    </citation>
    <scope>NUCLEOTIDE SEQUENCE</scope>
    <source>
        <strain evidence="5">R05AC</strain>
    </source>
</reference>
<evidence type="ECO:0000256" key="1">
    <source>
        <dbReference type="ARBA" id="ARBA00004245"/>
    </source>
</evidence>
<dbReference type="InterPro" id="IPR001611">
    <property type="entry name" value="Leu-rich_rpt"/>
</dbReference>
<dbReference type="PANTHER" id="PTHR24107">
    <property type="entry name" value="YNEIN REGULATORY COMPLEX SUBUNIT 5"/>
    <property type="match status" value="1"/>
</dbReference>
<keyword evidence="6" id="KW-1185">Reference proteome</keyword>
<keyword evidence="3" id="KW-0206">Cytoskeleton</keyword>
<dbReference type="SMART" id="SM00368">
    <property type="entry name" value="LRR_RI"/>
    <property type="match status" value="2"/>
</dbReference>
<comment type="caution">
    <text evidence="5">The sequence shown here is derived from an EMBL/GenBank/DDBJ whole genome shotgun (WGS) entry which is preliminary data.</text>
</comment>
<dbReference type="Proteomes" id="UP001224775">
    <property type="component" value="Unassembled WGS sequence"/>
</dbReference>
<feature type="region of interest" description="Disordered" evidence="4">
    <location>
        <begin position="1"/>
        <end position="77"/>
    </location>
</feature>
<accession>A0AAD8Y6T7</accession>
<protein>
    <submittedName>
        <fullName evidence="5">Leucine-rich repeat protein</fullName>
    </submittedName>
</protein>
<evidence type="ECO:0000256" key="4">
    <source>
        <dbReference type="SAM" id="MobiDB-lite"/>
    </source>
</evidence>
<proteinExistence type="predicted"/>
<dbReference type="GO" id="GO:0005856">
    <property type="term" value="C:cytoskeleton"/>
    <property type="evidence" value="ECO:0007669"/>
    <property type="project" value="UniProtKB-SubCell"/>
</dbReference>
<name>A0AAD8Y6T7_9STRA</name>
<evidence type="ECO:0000256" key="3">
    <source>
        <dbReference type="ARBA" id="ARBA00023212"/>
    </source>
</evidence>
<evidence type="ECO:0000313" key="6">
    <source>
        <dbReference type="Proteomes" id="UP001224775"/>
    </source>
</evidence>
<dbReference type="Pfam" id="PF13516">
    <property type="entry name" value="LRR_6"/>
    <property type="match status" value="2"/>
</dbReference>
<organism evidence="5 6">
    <name type="scientific">Skeletonema marinoi</name>
    <dbReference type="NCBI Taxonomy" id="267567"/>
    <lineage>
        <taxon>Eukaryota</taxon>
        <taxon>Sar</taxon>
        <taxon>Stramenopiles</taxon>
        <taxon>Ochrophyta</taxon>
        <taxon>Bacillariophyta</taxon>
        <taxon>Coscinodiscophyceae</taxon>
        <taxon>Thalassiosirophycidae</taxon>
        <taxon>Thalassiosirales</taxon>
        <taxon>Skeletonemataceae</taxon>
        <taxon>Skeletonema</taxon>
        <taxon>Skeletonema marinoi-dohrnii complex</taxon>
    </lineage>
</organism>
<dbReference type="Gene3D" id="3.80.10.10">
    <property type="entry name" value="Ribonuclease Inhibitor"/>
    <property type="match status" value="1"/>
</dbReference>
<keyword evidence="2" id="KW-0963">Cytoplasm</keyword>
<dbReference type="AlphaFoldDB" id="A0AAD8Y6T7"/>
<comment type="subcellular location">
    <subcellularLocation>
        <location evidence="1">Cytoplasm</location>
        <location evidence="1">Cytoskeleton</location>
    </subcellularLocation>
</comment>
<dbReference type="InterPro" id="IPR052410">
    <property type="entry name" value="DRC5"/>
</dbReference>
<evidence type="ECO:0000313" key="5">
    <source>
        <dbReference type="EMBL" id="KAK1739670.1"/>
    </source>
</evidence>
<gene>
    <name evidence="5" type="ORF">QTG54_009429</name>
</gene>